<name>A0ABV8LJD1_9ACTN</name>
<keyword evidence="5 6" id="KW-0456">Lyase</keyword>
<organism evidence="6 7">
    <name type="scientific">Hamadaea flava</name>
    <dbReference type="NCBI Taxonomy" id="1742688"/>
    <lineage>
        <taxon>Bacteria</taxon>
        <taxon>Bacillati</taxon>
        <taxon>Actinomycetota</taxon>
        <taxon>Actinomycetes</taxon>
        <taxon>Micromonosporales</taxon>
        <taxon>Micromonosporaceae</taxon>
        <taxon>Hamadaea</taxon>
    </lineage>
</organism>
<evidence type="ECO:0000313" key="7">
    <source>
        <dbReference type="Proteomes" id="UP001595816"/>
    </source>
</evidence>
<evidence type="ECO:0000256" key="2">
    <source>
        <dbReference type="ARBA" id="ARBA00006472"/>
    </source>
</evidence>
<dbReference type="EMBL" id="JBHSAY010000005">
    <property type="protein sequence ID" value="MFC4130419.1"/>
    <property type="molecule type" value="Genomic_DNA"/>
</dbReference>
<dbReference type="Gene3D" id="3.30.1360.20">
    <property type="entry name" value="Transcriptional coactivator/pterin dehydratase"/>
    <property type="match status" value="1"/>
</dbReference>
<comment type="caution">
    <text evidence="6">The sequence shown here is derived from an EMBL/GenBank/DDBJ whole genome shotgun (WGS) entry which is preliminary data.</text>
</comment>
<dbReference type="SUPFAM" id="SSF55248">
    <property type="entry name" value="PCD-like"/>
    <property type="match status" value="1"/>
</dbReference>
<comment type="catalytic activity">
    <reaction evidence="1">
        <text>(4aS,6R)-4a-hydroxy-L-erythro-5,6,7,8-tetrahydrobiopterin = (6R)-L-erythro-6,7-dihydrobiopterin + H2O</text>
        <dbReference type="Rhea" id="RHEA:11920"/>
        <dbReference type="ChEBI" id="CHEBI:15377"/>
        <dbReference type="ChEBI" id="CHEBI:15642"/>
        <dbReference type="ChEBI" id="CHEBI:43120"/>
        <dbReference type="EC" id="4.2.1.96"/>
    </reaction>
</comment>
<evidence type="ECO:0000256" key="5">
    <source>
        <dbReference type="ARBA" id="ARBA00023239"/>
    </source>
</evidence>
<dbReference type="Proteomes" id="UP001595816">
    <property type="component" value="Unassembled WGS sequence"/>
</dbReference>
<reference evidence="7" key="1">
    <citation type="journal article" date="2019" name="Int. J. Syst. Evol. Microbiol.">
        <title>The Global Catalogue of Microorganisms (GCM) 10K type strain sequencing project: providing services to taxonomists for standard genome sequencing and annotation.</title>
        <authorList>
            <consortium name="The Broad Institute Genomics Platform"/>
            <consortium name="The Broad Institute Genome Sequencing Center for Infectious Disease"/>
            <person name="Wu L."/>
            <person name="Ma J."/>
        </authorList>
    </citation>
    <scope>NUCLEOTIDE SEQUENCE [LARGE SCALE GENOMIC DNA]</scope>
    <source>
        <strain evidence="7">CGMCC 4.7289</strain>
    </source>
</reference>
<proteinExistence type="inferred from homology"/>
<dbReference type="GO" id="GO:0008124">
    <property type="term" value="F:4-alpha-hydroxytetrahydrobiopterin dehydratase activity"/>
    <property type="evidence" value="ECO:0007669"/>
    <property type="project" value="UniProtKB-EC"/>
</dbReference>
<dbReference type="RefSeq" id="WP_253757930.1">
    <property type="nucleotide sequence ID" value="NZ_JAMZDZ010000001.1"/>
</dbReference>
<keyword evidence="7" id="KW-1185">Reference proteome</keyword>
<dbReference type="InterPro" id="IPR036428">
    <property type="entry name" value="PCD_sf"/>
</dbReference>
<dbReference type="InterPro" id="IPR001533">
    <property type="entry name" value="Pterin_deHydtase"/>
</dbReference>
<accession>A0ABV8LJD1</accession>
<evidence type="ECO:0000256" key="1">
    <source>
        <dbReference type="ARBA" id="ARBA00001554"/>
    </source>
</evidence>
<evidence type="ECO:0000256" key="4">
    <source>
        <dbReference type="ARBA" id="ARBA00021735"/>
    </source>
</evidence>
<dbReference type="Pfam" id="PF01329">
    <property type="entry name" value="Pterin_4a"/>
    <property type="match status" value="1"/>
</dbReference>
<evidence type="ECO:0000256" key="3">
    <source>
        <dbReference type="ARBA" id="ARBA00013252"/>
    </source>
</evidence>
<comment type="similarity">
    <text evidence="2">Belongs to the pterin-4-alpha-carbinolamine dehydratase family.</text>
</comment>
<protein>
    <recommendedName>
        <fullName evidence="4">Putative pterin-4-alpha-carbinolamine dehydratase</fullName>
        <ecNumber evidence="3">4.2.1.96</ecNumber>
    </recommendedName>
</protein>
<sequence>MGAVWRRDQTDYLTDALSQLTGWTRDLRGLRRTLTLDDSQHRELAEHITVYADAAEVRAQVRRLDGHTQIQLCTPDGGPLTPNEVSLAARIEAAYGEITNR</sequence>
<dbReference type="EC" id="4.2.1.96" evidence="3"/>
<evidence type="ECO:0000313" key="6">
    <source>
        <dbReference type="EMBL" id="MFC4130419.1"/>
    </source>
</evidence>
<gene>
    <name evidence="6" type="ORF">ACFOZ4_07365</name>
</gene>